<comment type="caution">
    <text evidence="2">The sequence shown here is derived from an EMBL/GenBank/DDBJ whole genome shotgun (WGS) entry which is preliminary data.</text>
</comment>
<gene>
    <name evidence="2" type="ORF">O3P69_013555</name>
</gene>
<reference evidence="2 3" key="1">
    <citation type="submission" date="2023-03" db="EMBL/GenBank/DDBJ databases">
        <title>High-quality genome of Scylla paramamosain provides insights in environmental adaptation.</title>
        <authorList>
            <person name="Zhang L."/>
        </authorList>
    </citation>
    <scope>NUCLEOTIDE SEQUENCE [LARGE SCALE GENOMIC DNA]</scope>
    <source>
        <strain evidence="2">LZ_2023a</strain>
        <tissue evidence="2">Muscle</tissue>
    </source>
</reference>
<feature type="region of interest" description="Disordered" evidence="1">
    <location>
        <begin position="1"/>
        <end position="34"/>
    </location>
</feature>
<dbReference type="Proteomes" id="UP001487740">
    <property type="component" value="Unassembled WGS sequence"/>
</dbReference>
<proteinExistence type="predicted"/>
<evidence type="ECO:0000313" key="2">
    <source>
        <dbReference type="EMBL" id="KAK8373361.1"/>
    </source>
</evidence>
<organism evidence="2 3">
    <name type="scientific">Scylla paramamosain</name>
    <name type="common">Mud crab</name>
    <dbReference type="NCBI Taxonomy" id="85552"/>
    <lineage>
        <taxon>Eukaryota</taxon>
        <taxon>Metazoa</taxon>
        <taxon>Ecdysozoa</taxon>
        <taxon>Arthropoda</taxon>
        <taxon>Crustacea</taxon>
        <taxon>Multicrustacea</taxon>
        <taxon>Malacostraca</taxon>
        <taxon>Eumalacostraca</taxon>
        <taxon>Eucarida</taxon>
        <taxon>Decapoda</taxon>
        <taxon>Pleocyemata</taxon>
        <taxon>Brachyura</taxon>
        <taxon>Eubrachyura</taxon>
        <taxon>Portunoidea</taxon>
        <taxon>Portunidae</taxon>
        <taxon>Portuninae</taxon>
        <taxon>Scylla</taxon>
    </lineage>
</organism>
<keyword evidence="3" id="KW-1185">Reference proteome</keyword>
<accession>A0AAW0SET9</accession>
<name>A0AAW0SET9_SCYPA</name>
<evidence type="ECO:0000256" key="1">
    <source>
        <dbReference type="SAM" id="MobiDB-lite"/>
    </source>
</evidence>
<evidence type="ECO:0000313" key="3">
    <source>
        <dbReference type="Proteomes" id="UP001487740"/>
    </source>
</evidence>
<feature type="non-terminal residue" evidence="2">
    <location>
        <position position="1"/>
    </location>
</feature>
<feature type="compositionally biased region" description="Polar residues" evidence="1">
    <location>
        <begin position="17"/>
        <end position="27"/>
    </location>
</feature>
<dbReference type="AlphaFoldDB" id="A0AAW0SET9"/>
<sequence length="121" mass="13280">VCRGGRVGSPAHVHPRITSQVGTSRSHSPAPPCSLSERERTLVTIYGDGRVGLYVVEIEVEGRGTLNGWMTIIRTAIPPHSWPPYPRSSSHVPIVQRPSSVCMLKRHGKMNTRVSVKYCAP</sequence>
<protein>
    <submittedName>
        <fullName evidence="2">Uncharacterized protein</fullName>
    </submittedName>
</protein>
<dbReference type="EMBL" id="JARAKH010001210">
    <property type="protein sequence ID" value="KAK8373361.1"/>
    <property type="molecule type" value="Genomic_DNA"/>
</dbReference>